<evidence type="ECO:0000313" key="2">
    <source>
        <dbReference type="Proteomes" id="UP000009319"/>
    </source>
</evidence>
<reference evidence="1 2" key="1">
    <citation type="journal article" date="2013" name="Genome Announc.">
        <title>Draft Genome Sequence of Rhizobium mesoamericanum STM3625, a Nitrogen-Fixing Symbiont of Mimosa pudica Isolated in French Guiana (South America).</title>
        <authorList>
            <person name="Moulin L."/>
            <person name="Mornico D."/>
            <person name="Melkonian R."/>
            <person name="Klonowska A."/>
        </authorList>
    </citation>
    <scope>NUCLEOTIDE SEQUENCE [LARGE SCALE GENOMIC DNA]</scope>
    <source>
        <strain evidence="1 2">STM3625</strain>
    </source>
</reference>
<dbReference type="HOGENOM" id="CLU_2357753_0_0_5"/>
<gene>
    <name evidence="1" type="ORF">BN77_3189</name>
</gene>
<organism evidence="1 2">
    <name type="scientific">Rhizobium mesoamericanum STM3625</name>
    <dbReference type="NCBI Taxonomy" id="1211777"/>
    <lineage>
        <taxon>Bacteria</taxon>
        <taxon>Pseudomonadati</taxon>
        <taxon>Pseudomonadota</taxon>
        <taxon>Alphaproteobacteria</taxon>
        <taxon>Hyphomicrobiales</taxon>
        <taxon>Rhizobiaceae</taxon>
        <taxon>Rhizobium/Agrobacterium group</taxon>
        <taxon>Rhizobium</taxon>
    </lineage>
</organism>
<name>K0PXC1_9HYPH</name>
<evidence type="ECO:0000313" key="1">
    <source>
        <dbReference type="EMBL" id="CCM76002.1"/>
    </source>
</evidence>
<dbReference type="EMBL" id="CANI01000020">
    <property type="protein sequence ID" value="CCM76002.1"/>
    <property type="molecule type" value="Genomic_DNA"/>
</dbReference>
<dbReference type="Proteomes" id="UP000009319">
    <property type="component" value="Unassembled WGS sequence"/>
</dbReference>
<accession>K0PXC1</accession>
<comment type="caution">
    <text evidence="1">The sequence shown here is derived from an EMBL/GenBank/DDBJ whole genome shotgun (WGS) entry which is preliminary data.</text>
</comment>
<dbReference type="AlphaFoldDB" id="K0PXC1"/>
<keyword evidence="2" id="KW-1185">Reference proteome</keyword>
<proteinExistence type="predicted"/>
<protein>
    <submittedName>
        <fullName evidence="1">Uncharacterized protein</fullName>
    </submittedName>
</protein>
<sequence>MRSLQKSYLFEIGRSSPITPCPAIAVGRYEGVSQDIDTSAIETFEPNETLDELVASFRRDHDAKEGACCLGSAPYLLREAFRIFGQKARRRRVRGR</sequence>